<comment type="caution">
    <text evidence="2">The sequence shown here is derived from an EMBL/GenBank/DDBJ whole genome shotgun (WGS) entry which is preliminary data.</text>
</comment>
<dbReference type="GO" id="GO:0016491">
    <property type="term" value="F:oxidoreductase activity"/>
    <property type="evidence" value="ECO:0007669"/>
    <property type="project" value="UniProtKB-KW"/>
</dbReference>
<dbReference type="InterPro" id="IPR025337">
    <property type="entry name" value="Questin_oxidase-like"/>
</dbReference>
<sequence>MATPFRIEILPKDAGLLGMKLGSEEASKVSELLQRDLEHHHVFFNASGFHDHIVHHILTLYGTGASTKDMDIAYDATKGYQLKAMKPKQEMVDNLEHGSDCSTYLGKGRNYAAFLRFFQDEIQRIGWQEVLNEYLFKNDERGRDMKSRLFGGLLHPLIQMLYAIEWEQPMLIASALAQTAVHENKMHDFLITAAEKAKADDAPPKMGTILSLLDDINNNEKTRTSARWDDSQPMFQGVLGRARDEMAALASRVRVEEDELEERTAEMVHTAAYMAAGAAFHPPHTPKFDFFLMHHVTSTPFFLALNAKPWIPASTKAQLLEYKIRMDLLNYAARGSPTLRGDLLRGYTPRDGKLANSMESLLPRIHKIVDDGHTVKLARALILAKRTTEPYEDKGWVRIRGEEWLRTIHLLLDANANTDGTMWVRGAGFDQAWDGIPKAKM</sequence>
<keyword evidence="3" id="KW-1185">Reference proteome</keyword>
<organism evidence="2 3">
    <name type="scientific">Fusarium piperis</name>
    <dbReference type="NCBI Taxonomy" id="1435070"/>
    <lineage>
        <taxon>Eukaryota</taxon>
        <taxon>Fungi</taxon>
        <taxon>Dikarya</taxon>
        <taxon>Ascomycota</taxon>
        <taxon>Pezizomycotina</taxon>
        <taxon>Sordariomycetes</taxon>
        <taxon>Hypocreomycetidae</taxon>
        <taxon>Hypocreales</taxon>
        <taxon>Nectriaceae</taxon>
        <taxon>Fusarium</taxon>
        <taxon>Fusarium solani species complex</taxon>
    </lineage>
</organism>
<protein>
    <recommendedName>
        <fullName evidence="4">HypA protein</fullName>
    </recommendedName>
</protein>
<gene>
    <name evidence="2" type="ORF">N0V84_010541</name>
</gene>
<name>A0A9W8TDP6_9HYPO</name>
<dbReference type="OrthoDB" id="10004862at2759"/>
<dbReference type="AlphaFoldDB" id="A0A9W8TDP6"/>
<keyword evidence="1" id="KW-0560">Oxidoreductase</keyword>
<evidence type="ECO:0008006" key="4">
    <source>
        <dbReference type="Google" id="ProtNLM"/>
    </source>
</evidence>
<accession>A0A9W8TDP6</accession>
<dbReference type="Pfam" id="PF14027">
    <property type="entry name" value="Questin_oxidase"/>
    <property type="match status" value="1"/>
</dbReference>
<evidence type="ECO:0000313" key="3">
    <source>
        <dbReference type="Proteomes" id="UP001140502"/>
    </source>
</evidence>
<dbReference type="PANTHER" id="PTHR35870:SF1">
    <property type="entry name" value="PROTEIN, PUTATIVE (AFU_ORTHOLOGUE AFUA_5G03330)-RELATED"/>
    <property type="match status" value="1"/>
</dbReference>
<dbReference type="PANTHER" id="PTHR35870">
    <property type="entry name" value="PROTEIN, PUTATIVE (AFU_ORTHOLOGUE AFUA_5G03330)-RELATED"/>
    <property type="match status" value="1"/>
</dbReference>
<dbReference type="EMBL" id="JAPEUR010000339">
    <property type="protein sequence ID" value="KAJ4311257.1"/>
    <property type="molecule type" value="Genomic_DNA"/>
</dbReference>
<reference evidence="2" key="1">
    <citation type="submission" date="2022-10" db="EMBL/GenBank/DDBJ databases">
        <title>Tapping the CABI collections for fungal endophytes: first genome assemblies for Collariella, Neodidymelliopsis, Ascochyta clinopodiicola, Didymella pomorum, Didymosphaeria variabile, Neocosmospora piperis and Neocucurbitaria cava.</title>
        <authorList>
            <person name="Hill R."/>
        </authorList>
    </citation>
    <scope>NUCLEOTIDE SEQUENCE</scope>
    <source>
        <strain evidence="2">IMI 366586</strain>
    </source>
</reference>
<dbReference type="Proteomes" id="UP001140502">
    <property type="component" value="Unassembled WGS sequence"/>
</dbReference>
<proteinExistence type="predicted"/>
<evidence type="ECO:0000256" key="1">
    <source>
        <dbReference type="ARBA" id="ARBA00023002"/>
    </source>
</evidence>
<evidence type="ECO:0000313" key="2">
    <source>
        <dbReference type="EMBL" id="KAJ4311257.1"/>
    </source>
</evidence>